<dbReference type="EMBL" id="AP017378">
    <property type="protein sequence ID" value="BBD07089.1"/>
    <property type="molecule type" value="Genomic_DNA"/>
</dbReference>
<feature type="domain" description="Adenylate cyclase class-I N-terminal" evidence="1">
    <location>
        <begin position="660"/>
        <end position="851"/>
    </location>
</feature>
<dbReference type="SUPFAM" id="SSF141571">
    <property type="entry name" value="Pentapeptide repeat-like"/>
    <property type="match status" value="1"/>
</dbReference>
<sequence length="1281" mass="141720">MGKTAQNNQQLPDLVKRLKGLTTHPPPERLREEILRLIEDIVEHAAKDESVLAETALLLMSRAQSANDPELESFYTSCLPGMGSLAPPLAIMACLRGQGDDPKTQPGLSIIPNELMLHAVNRILSGRIASLEPLHQAALDALPKIAKTPPEPASQFLEDCAKQGLSVAYPVREALMDGPYGKAWSDALNAATTSISARQRPDKNLAPMLSRHGIIAGPDCIAPVTELLTTQHAPTLRAALKLLTQADAEPSSTPAKAAAKLLLHPDKLVQRGALDVIATLAPRDQGKLFAALYKKNENIRPDILSRLPMLPNREYKLFIKTLGNAGKKLGGLLFATLAALEPDAALSHLEAAMTGSNGAESTPLLELLPTFSPPVWANADKAVANFKPAKTAKKAPAKKKDKEGGFFSMFGGGGGGEAISVQFGDSTVSDSGSASEYSGRKVTPIYESRTLQRIDFSNAFLENAAFQQCTFVGVKFTNTLIVGTRFIECVFVDCDFSGARLFDCTMLDIRIERSVLRTMTLCASRITMFDVSESDLRGLKCHDLRLRTCRFTACDLTELQLLDSNCEGLEFLLSQCTQAKFCGSRLLRTALASSGLPSPSFGGLFTDNPTLMQAEDRFLTRRSATLAGKISPPAQNGDLADKAVDLWFETRELRAQSLAFMINNERRISWCCDKLGPEKAGFFSLAPFLLHSETFERHSKELEPLPLDTRVAGYAVDYTTLDFARKFFPKASPPMPVPDPILIEALYTIGSVGTVAQNAGSDLDYWVCYDPENMPENLIDGLMDKLEHIERWADETFGLEVHFFTMDLENIRQNNFGFSDSESSGSAQALLLKEEFYRSAVCAAGKAPLWWVTPVGSSDKEYARIRTALATGRAADRYVDLGNLVDIPPEEFFGASLWQIVKALKSPFKSIMKFGLLEKYIASEDNEGSTLLCDRLKDNLARGFTSLSKVDPYVLMFHEISEHYVRTKEKDSLKLVRLSFFLKTKIAEFCSDGLRAQRREETEIHNLFNSSATRKGDASMVMDWTFDKLVSIGTLVNKFIVRTYMRVRDSQANIKIAITPEDLTKLGRKIFATFSKRQHKIEHIPFLSITGNTFRVLHVSASGKKMGQPSYWEIQGAQEVSGKDRLQLANLRKGPDLAESLVWLTANGLYEPGMGVKGDYSISPVTAKDIESLQDKLLEFFPPKTTFNTDISEMLNTERIVRAFFILNLIQPREHKALVEASIVYSTNWGELFCVTVPVKDKTLLNNPAEFLLQNVEQEFTDLPVMDYFIPDRCNCPHPSI</sequence>
<dbReference type="InterPro" id="IPR024685">
    <property type="entry name" value="Adenylate_cyclase_1_N"/>
</dbReference>
<dbReference type="Proteomes" id="UP000269883">
    <property type="component" value="Chromosome"/>
</dbReference>
<dbReference type="PANTHER" id="PTHR38760:SF1">
    <property type="entry name" value="ADENYLATE CYCLASE"/>
    <property type="match status" value="1"/>
</dbReference>
<dbReference type="InterPro" id="IPR016024">
    <property type="entry name" value="ARM-type_fold"/>
</dbReference>
<dbReference type="GO" id="GO:0004016">
    <property type="term" value="F:adenylate cyclase activity"/>
    <property type="evidence" value="ECO:0007669"/>
    <property type="project" value="InterPro"/>
</dbReference>
<dbReference type="GO" id="GO:0006171">
    <property type="term" value="P:cAMP biosynthetic process"/>
    <property type="evidence" value="ECO:0007669"/>
    <property type="project" value="InterPro"/>
</dbReference>
<dbReference type="Gene3D" id="2.160.20.80">
    <property type="entry name" value="E3 ubiquitin-protein ligase SopA"/>
    <property type="match status" value="1"/>
</dbReference>
<protein>
    <submittedName>
        <fullName evidence="2">Adenylate cyclase</fullName>
    </submittedName>
</protein>
<dbReference type="PANTHER" id="PTHR38760">
    <property type="entry name" value="ADENYLATE CYCLASE"/>
    <property type="match status" value="1"/>
</dbReference>
<dbReference type="RefSeq" id="WP_126375991.1">
    <property type="nucleotide sequence ID" value="NZ_AP017378.1"/>
</dbReference>
<keyword evidence="3" id="KW-1185">Reference proteome</keyword>
<accession>A0A2Z6AV21</accession>
<gene>
    <name evidence="2" type="ORF">DFE_0363</name>
</gene>
<dbReference type="OrthoDB" id="5436892at2"/>
<dbReference type="Pfam" id="PF01295">
    <property type="entry name" value="Adenylate_cycl"/>
    <property type="match status" value="1"/>
</dbReference>
<evidence type="ECO:0000313" key="3">
    <source>
        <dbReference type="Proteomes" id="UP000269883"/>
    </source>
</evidence>
<dbReference type="KEGG" id="dfl:DFE_0363"/>
<reference evidence="2 3" key="1">
    <citation type="journal article" date="2018" name="Sci. Adv.">
        <title>Multi-heme cytochromes provide a pathway for survival in energy-limited environments.</title>
        <authorList>
            <person name="Deng X."/>
            <person name="Dohmae N."/>
            <person name="Nealson K.H."/>
            <person name="Hashimoto K."/>
            <person name="Okamoto A."/>
        </authorList>
    </citation>
    <scope>NUCLEOTIDE SEQUENCE [LARGE SCALE GENOMIC DNA]</scope>
    <source>
        <strain evidence="2 3">IS5</strain>
    </source>
</reference>
<dbReference type="InterPro" id="IPR000274">
    <property type="entry name" value="Adenylate_cyclase_1"/>
</dbReference>
<dbReference type="Pfam" id="PF00805">
    <property type="entry name" value="Pentapeptide"/>
    <property type="match status" value="1"/>
</dbReference>
<proteinExistence type="predicted"/>
<evidence type="ECO:0000259" key="1">
    <source>
        <dbReference type="Pfam" id="PF12633"/>
    </source>
</evidence>
<dbReference type="SUPFAM" id="SSF48371">
    <property type="entry name" value="ARM repeat"/>
    <property type="match status" value="1"/>
</dbReference>
<evidence type="ECO:0000313" key="2">
    <source>
        <dbReference type="EMBL" id="BBD07089.1"/>
    </source>
</evidence>
<dbReference type="InterPro" id="IPR001646">
    <property type="entry name" value="5peptide_repeat"/>
</dbReference>
<organism evidence="2 3">
    <name type="scientific">Desulfovibrio ferrophilus</name>
    <dbReference type="NCBI Taxonomy" id="241368"/>
    <lineage>
        <taxon>Bacteria</taxon>
        <taxon>Pseudomonadati</taxon>
        <taxon>Thermodesulfobacteriota</taxon>
        <taxon>Desulfovibrionia</taxon>
        <taxon>Desulfovibrionales</taxon>
        <taxon>Desulfovibrionaceae</taxon>
        <taxon>Desulfovibrio</taxon>
    </lineage>
</organism>
<dbReference type="Pfam" id="PF12633">
    <property type="entry name" value="Adenyl_cycl_N"/>
    <property type="match status" value="1"/>
</dbReference>
<name>A0A2Z6AV21_9BACT</name>